<dbReference type="InterPro" id="IPR011004">
    <property type="entry name" value="Trimer_LpxA-like_sf"/>
</dbReference>
<dbReference type="Proteomes" id="UP000677616">
    <property type="component" value="Chromosome"/>
</dbReference>
<dbReference type="SUPFAM" id="SSF51161">
    <property type="entry name" value="Trimeric LpxA-like enzymes"/>
    <property type="match status" value="1"/>
</dbReference>
<reference evidence="4 5" key="1">
    <citation type="submission" date="2021-04" db="EMBL/GenBank/DDBJ databases">
        <title>Complete genome sequence of a novel Streptococcus species.</title>
        <authorList>
            <person name="Teng J.L.L."/>
        </authorList>
    </citation>
    <scope>NUCLEOTIDE SEQUENCE [LARGE SCALE GENOMIC DNA]</scope>
    <source>
        <strain evidence="4 5">HKU75</strain>
    </source>
</reference>
<evidence type="ECO:0000256" key="2">
    <source>
        <dbReference type="ARBA" id="ARBA00022679"/>
    </source>
</evidence>
<dbReference type="PROSITE" id="PS00101">
    <property type="entry name" value="HEXAPEP_TRANSFERASES"/>
    <property type="match status" value="1"/>
</dbReference>
<dbReference type="InterPro" id="IPR001451">
    <property type="entry name" value="Hexapep"/>
</dbReference>
<dbReference type="InterPro" id="IPR051159">
    <property type="entry name" value="Hexapeptide_acetyltransf"/>
</dbReference>
<dbReference type="CDD" id="cd04647">
    <property type="entry name" value="LbH_MAT_like"/>
    <property type="match status" value="1"/>
</dbReference>
<dbReference type="Pfam" id="PF00132">
    <property type="entry name" value="Hexapep"/>
    <property type="match status" value="1"/>
</dbReference>
<proteinExistence type="inferred from homology"/>
<protein>
    <submittedName>
        <fullName evidence="4">Exopolysaccharide biosynthesis protein</fullName>
    </submittedName>
</protein>
<dbReference type="PANTHER" id="PTHR23416:SF23">
    <property type="entry name" value="ACETYLTRANSFERASE C18B11.09C-RELATED"/>
    <property type="match status" value="1"/>
</dbReference>
<evidence type="ECO:0000313" key="4">
    <source>
        <dbReference type="EMBL" id="QUE54672.1"/>
    </source>
</evidence>
<gene>
    <name evidence="4" type="ORF">INT76_01925</name>
</gene>
<keyword evidence="2" id="KW-0808">Transferase</keyword>
<dbReference type="Pfam" id="PF14602">
    <property type="entry name" value="Hexapep_2"/>
    <property type="match status" value="1"/>
</dbReference>
<dbReference type="Gene3D" id="2.160.10.10">
    <property type="entry name" value="Hexapeptide repeat proteins"/>
    <property type="match status" value="1"/>
</dbReference>
<name>A0ABX7YLZ4_9STRE</name>
<accession>A0ABX7YLZ4</accession>
<dbReference type="RefSeq" id="WP_212571593.1">
    <property type="nucleotide sequence ID" value="NZ_CP073084.1"/>
</dbReference>
<keyword evidence="3" id="KW-0677">Repeat</keyword>
<organism evidence="4 5">
    <name type="scientific">Streptococcus oriscaviae</name>
    <dbReference type="NCBI Taxonomy" id="2781599"/>
    <lineage>
        <taxon>Bacteria</taxon>
        <taxon>Bacillati</taxon>
        <taxon>Bacillota</taxon>
        <taxon>Bacilli</taxon>
        <taxon>Lactobacillales</taxon>
        <taxon>Streptococcaceae</taxon>
        <taxon>Streptococcus</taxon>
    </lineage>
</organism>
<evidence type="ECO:0000256" key="1">
    <source>
        <dbReference type="ARBA" id="ARBA00007274"/>
    </source>
</evidence>
<keyword evidence="5" id="KW-1185">Reference proteome</keyword>
<evidence type="ECO:0000256" key="3">
    <source>
        <dbReference type="ARBA" id="ARBA00022737"/>
    </source>
</evidence>
<comment type="similarity">
    <text evidence="1">Belongs to the transferase hexapeptide repeat family.</text>
</comment>
<evidence type="ECO:0000313" key="5">
    <source>
        <dbReference type="Proteomes" id="UP000677616"/>
    </source>
</evidence>
<dbReference type="InterPro" id="IPR018357">
    <property type="entry name" value="Hexapep_transf_CS"/>
</dbReference>
<sequence length="292" mass="32902">MESHLPFLFQGEYYNLEIDPHAQLDIDQGVILKNFCSLEVNDYAKLTIGKNVFFNAGCSIRCKESISIGDYCLFGDGVKLFDNNHHYSNYHVEALSFSTAPITIGQKCWIGANSTILKGVTIGDNVIIGAGTTIYKDIPSNSIVTSSGNVTIKPRQQYEKQVTTFTASDNLEHLDYLASHLPDVAFNILAGTHISPQLNSFRRFKNLNIYSNINDLELEDEILNRTNLYLDINHWWEVKDILNRCQNKNIPILAFENTSHAPEKAVQLIDPHHPQAMVEAINTLLNTTKEET</sequence>
<dbReference type="EMBL" id="CP073084">
    <property type="protein sequence ID" value="QUE54672.1"/>
    <property type="molecule type" value="Genomic_DNA"/>
</dbReference>
<dbReference type="PANTHER" id="PTHR23416">
    <property type="entry name" value="SIALIC ACID SYNTHASE-RELATED"/>
    <property type="match status" value="1"/>
</dbReference>